<evidence type="ECO:0000313" key="1">
    <source>
        <dbReference type="EMBL" id="PWE57639.1"/>
    </source>
</evidence>
<comment type="caution">
    <text evidence="1">The sequence shown here is derived from an EMBL/GenBank/DDBJ whole genome shotgun (WGS) entry which is preliminary data.</text>
</comment>
<dbReference type="AlphaFoldDB" id="A0A2U2DWP2"/>
<dbReference type="RefSeq" id="WP_109456154.1">
    <property type="nucleotide sequence ID" value="NZ_QFBC01000001.1"/>
</dbReference>
<organism evidence="1 2">
    <name type="scientific">Metarhizobium album</name>
    <dbReference type="NCBI Taxonomy" id="2182425"/>
    <lineage>
        <taxon>Bacteria</taxon>
        <taxon>Pseudomonadati</taxon>
        <taxon>Pseudomonadota</taxon>
        <taxon>Alphaproteobacteria</taxon>
        <taxon>Hyphomicrobiales</taxon>
        <taxon>Rhizobiaceae</taxon>
        <taxon>Metarhizobium</taxon>
    </lineage>
</organism>
<reference evidence="1 2" key="1">
    <citation type="submission" date="2018-05" db="EMBL/GenBank/DDBJ databases">
        <title>The draft genome of strain NS-104.</title>
        <authorList>
            <person name="Hang P."/>
            <person name="Jiang J."/>
        </authorList>
    </citation>
    <scope>NUCLEOTIDE SEQUENCE [LARGE SCALE GENOMIC DNA]</scope>
    <source>
        <strain evidence="1 2">NS-104</strain>
    </source>
</reference>
<proteinExistence type="predicted"/>
<protein>
    <submittedName>
        <fullName evidence="1">Uncharacterized protein</fullName>
    </submittedName>
</protein>
<keyword evidence="2" id="KW-1185">Reference proteome</keyword>
<dbReference type="OrthoDB" id="7916611at2"/>
<evidence type="ECO:0000313" key="2">
    <source>
        <dbReference type="Proteomes" id="UP000245252"/>
    </source>
</evidence>
<sequence length="114" mass="12722">MKIRDAKILLTMLESGKVNEDLTATLTSTIKALVDMSRDNPRGTFKSTVTLQLNLVVEDGGEMVEINPKIPTPKLPELKRRTTVYFTTDDGGLSTEHPQQMDMIGGPREIIHNR</sequence>
<name>A0A2U2DWP2_9HYPH</name>
<gene>
    <name evidence="1" type="ORF">DEM27_00025</name>
</gene>
<dbReference type="EMBL" id="QFBC01000001">
    <property type="protein sequence ID" value="PWE57639.1"/>
    <property type="molecule type" value="Genomic_DNA"/>
</dbReference>
<dbReference type="Proteomes" id="UP000245252">
    <property type="component" value="Unassembled WGS sequence"/>
</dbReference>
<accession>A0A2U2DWP2</accession>